<dbReference type="GeneID" id="85393270"/>
<feature type="region of interest" description="Disordered" evidence="1">
    <location>
        <begin position="21"/>
        <end position="133"/>
    </location>
</feature>
<reference evidence="2" key="1">
    <citation type="submission" date="2021-12" db="EMBL/GenBank/DDBJ databases">
        <title>Comparative genomics, transcriptomics and evolutionary studies reveal genomic signatures of adaptation to plant cell wall in hemibiotrophic fungi.</title>
        <authorList>
            <consortium name="DOE Joint Genome Institute"/>
            <person name="Baroncelli R."/>
            <person name="Diaz J.F."/>
            <person name="Benocci T."/>
            <person name="Peng M."/>
            <person name="Battaglia E."/>
            <person name="Haridas S."/>
            <person name="Andreopoulos W."/>
            <person name="Labutti K."/>
            <person name="Pangilinan J."/>
            <person name="Floch G.L."/>
            <person name="Makela M.R."/>
            <person name="Henrissat B."/>
            <person name="Grigoriev I.V."/>
            <person name="Crouch J.A."/>
            <person name="De Vries R.P."/>
            <person name="Sukno S.A."/>
            <person name="Thon M.R."/>
        </authorList>
    </citation>
    <scope>NUCLEOTIDE SEQUENCE</scope>
    <source>
        <strain evidence="2">CBS 112980</strain>
    </source>
</reference>
<feature type="compositionally biased region" description="Polar residues" evidence="1">
    <location>
        <begin position="67"/>
        <end position="80"/>
    </location>
</feature>
<evidence type="ECO:0000313" key="3">
    <source>
        <dbReference type="Proteomes" id="UP001244207"/>
    </source>
</evidence>
<dbReference type="EMBL" id="JAHMHS010000148">
    <property type="protein sequence ID" value="KAK1712277.1"/>
    <property type="molecule type" value="Genomic_DNA"/>
</dbReference>
<keyword evidence="3" id="KW-1185">Reference proteome</keyword>
<name>A0AAD8XD27_GLOAC</name>
<accession>A0AAD8XD27</accession>
<evidence type="ECO:0000313" key="2">
    <source>
        <dbReference type="EMBL" id="KAK1712277.1"/>
    </source>
</evidence>
<comment type="caution">
    <text evidence="2">The sequence shown here is derived from an EMBL/GenBank/DDBJ whole genome shotgun (WGS) entry which is preliminary data.</text>
</comment>
<organism evidence="2 3">
    <name type="scientific">Glomerella acutata</name>
    <name type="common">Colletotrichum acutatum</name>
    <dbReference type="NCBI Taxonomy" id="27357"/>
    <lineage>
        <taxon>Eukaryota</taxon>
        <taxon>Fungi</taxon>
        <taxon>Dikarya</taxon>
        <taxon>Ascomycota</taxon>
        <taxon>Pezizomycotina</taxon>
        <taxon>Sordariomycetes</taxon>
        <taxon>Hypocreomycetidae</taxon>
        <taxon>Glomerellales</taxon>
        <taxon>Glomerellaceae</taxon>
        <taxon>Colletotrichum</taxon>
        <taxon>Colletotrichum acutatum species complex</taxon>
    </lineage>
</organism>
<gene>
    <name evidence="2" type="ORF">BDZ83DRAFT_638606</name>
</gene>
<protein>
    <submittedName>
        <fullName evidence="2">Uncharacterized protein</fullName>
    </submittedName>
</protein>
<dbReference type="RefSeq" id="XP_060359395.1">
    <property type="nucleotide sequence ID" value="XM_060509371.1"/>
</dbReference>
<dbReference type="Proteomes" id="UP001244207">
    <property type="component" value="Unassembled WGS sequence"/>
</dbReference>
<evidence type="ECO:0000256" key="1">
    <source>
        <dbReference type="SAM" id="MobiDB-lite"/>
    </source>
</evidence>
<dbReference type="AlphaFoldDB" id="A0AAD8XD27"/>
<proteinExistence type="predicted"/>
<sequence length="143" mass="15807">MLAHVPPPITPIQLLATFHQGHIPPQTPSVKDTQLPHQDIGDVGSRRHNPGNQKASHAPSAEKHQLTQRAQLPLQEQQTPIPRRPHHEHMLSQQFTTPPSRGAQGSYPRFRPSYPLNAPADLPSFPSCKPCKVPADVTCPTQE</sequence>